<evidence type="ECO:0008006" key="3">
    <source>
        <dbReference type="Google" id="ProtNLM"/>
    </source>
</evidence>
<evidence type="ECO:0000313" key="2">
    <source>
        <dbReference type="Proteomes" id="UP000032702"/>
    </source>
</evidence>
<dbReference type="Proteomes" id="UP000032702">
    <property type="component" value="Unassembled WGS sequence"/>
</dbReference>
<dbReference type="AlphaFoldDB" id="Q08US8"/>
<evidence type="ECO:0000313" key="1">
    <source>
        <dbReference type="EMBL" id="EAU64244.1"/>
    </source>
</evidence>
<protein>
    <recommendedName>
        <fullName evidence="3">Condensation domain-containing protein</fullName>
    </recommendedName>
</protein>
<organism evidence="1 2">
    <name type="scientific">Stigmatella aurantiaca (strain DW4/3-1)</name>
    <dbReference type="NCBI Taxonomy" id="378806"/>
    <lineage>
        <taxon>Bacteria</taxon>
        <taxon>Pseudomonadati</taxon>
        <taxon>Myxococcota</taxon>
        <taxon>Myxococcia</taxon>
        <taxon>Myxococcales</taxon>
        <taxon>Cystobacterineae</taxon>
        <taxon>Archangiaceae</taxon>
        <taxon>Stigmatella</taxon>
    </lineage>
</organism>
<proteinExistence type="predicted"/>
<dbReference type="Gene3D" id="3.30.559.30">
    <property type="entry name" value="Nonribosomal peptide synthetase, condensation domain"/>
    <property type="match status" value="1"/>
</dbReference>
<dbReference type="InterPro" id="IPR023213">
    <property type="entry name" value="CAT-like_dom_sf"/>
</dbReference>
<name>Q08US8_STIAD</name>
<accession>Q08US8</accession>
<reference evidence="1 2" key="1">
    <citation type="submission" date="2006-04" db="EMBL/GenBank/DDBJ databases">
        <authorList>
            <person name="Nierman W.C."/>
        </authorList>
    </citation>
    <scope>NUCLEOTIDE SEQUENCE [LARGE SCALE GENOMIC DNA]</scope>
    <source>
        <strain evidence="1 2">DW4/3-1</strain>
    </source>
</reference>
<dbReference type="Gene3D" id="3.30.559.10">
    <property type="entry name" value="Chloramphenicol acetyltransferase-like domain"/>
    <property type="match status" value="1"/>
</dbReference>
<dbReference type="EMBL" id="AAMD01000125">
    <property type="protein sequence ID" value="EAU64244.1"/>
    <property type="molecule type" value="Genomic_DNA"/>
</dbReference>
<sequence>MDPLAELFIHTARRGVNGNAMQIIVTKAPLKFGIMERAIRQTVPAFPILLSRPEVHKGTILLNAWKPEEVLFQEVKFEGRIHFEHTPFRRFLTNLSKDHPVDWQQTPPVRFWLVQSPVDPDRSCFLMTASHATADAKSDSMLLETLLQTYGALHGGAERWVADAPRDHSFRGVSQVLPPPKDRTGLGLWNVAMDAKREVLEKTLGLRPASKTVRRQKAREVDFHREVLSEEMQASIHALAQSSGHTLNTLFTAALVRAMEPELPLKPGKDQRVKAIVPISMRNMAGPTFSKHYRNFMLPCRLSYRLGASSRELLSDIAQQISEVKVGGRVHLEIEKLKLMCTFLRNPVLHGLGLTLLDGFQQTSVAYSNPGVIHEDFRTCGRSDLPVEDYIGFGCALPPLDFILYTPKLHQRLELNAVYYPDAFKDFREQIIEGVKRALRDMFQEFSISAESVAA</sequence>
<gene>
    <name evidence="1" type="ORF">STIAU_4581</name>
</gene>
<dbReference type="SUPFAM" id="SSF52777">
    <property type="entry name" value="CoA-dependent acyltransferases"/>
    <property type="match status" value="2"/>
</dbReference>
<comment type="caution">
    <text evidence="1">The sequence shown here is derived from an EMBL/GenBank/DDBJ whole genome shotgun (WGS) entry which is preliminary data.</text>
</comment>